<reference evidence="1" key="1">
    <citation type="journal article" date="2020" name="Nature">
        <title>Giant virus diversity and host interactions through global metagenomics.</title>
        <authorList>
            <person name="Schulz F."/>
            <person name="Roux S."/>
            <person name="Paez-Espino D."/>
            <person name="Jungbluth S."/>
            <person name="Walsh D.A."/>
            <person name="Denef V.J."/>
            <person name="McMahon K.D."/>
            <person name="Konstantinidis K.T."/>
            <person name="Eloe-Fadrosh E.A."/>
            <person name="Kyrpides N.C."/>
            <person name="Woyke T."/>
        </authorList>
    </citation>
    <scope>NUCLEOTIDE SEQUENCE</scope>
    <source>
        <strain evidence="1">GVMAG-S-1101164-72</strain>
    </source>
</reference>
<dbReference type="AlphaFoldDB" id="A0A6C0AQD5"/>
<proteinExistence type="predicted"/>
<evidence type="ECO:0000313" key="1">
    <source>
        <dbReference type="EMBL" id="QHS81535.1"/>
    </source>
</evidence>
<name>A0A6C0AQD5_9ZZZZ</name>
<sequence>MPMFLLVLLLIIILMMTYSLSMSIITSGKGVDYLVNKPVPLDVPYQALDSENTRKKLLSAGGSTLSGFFNVRLGDRTQGEKMIQLLGIKGSLIFEISPAVTQLRVSTTERQEVIPLPNFPLQKWVFLSILRDGRRFDVMYNDRIVASHRLDKYPSPVSNPLMIGSKELLGSAVNVIVNDKRMSPSEIVALRNSMADTNGAPPDKMSFPLPNVLADSIKNLQVACIPGMGCNPVTSPPPNRMKAWDSLYN</sequence>
<accession>A0A6C0AQD5</accession>
<protein>
    <submittedName>
        <fullName evidence="1">Uncharacterized protein</fullName>
    </submittedName>
</protein>
<organism evidence="1">
    <name type="scientific">viral metagenome</name>
    <dbReference type="NCBI Taxonomy" id="1070528"/>
    <lineage>
        <taxon>unclassified sequences</taxon>
        <taxon>metagenomes</taxon>
        <taxon>organismal metagenomes</taxon>
    </lineage>
</organism>
<dbReference type="EMBL" id="MN740758">
    <property type="protein sequence ID" value="QHS81535.1"/>
    <property type="molecule type" value="Genomic_DNA"/>
</dbReference>